<evidence type="ECO:0000313" key="7">
    <source>
        <dbReference type="Proteomes" id="UP000320580"/>
    </source>
</evidence>
<dbReference type="NCBIfam" id="NF041196">
    <property type="entry name" value="ScbR_bind_reg"/>
    <property type="match status" value="1"/>
</dbReference>
<dbReference type="SUPFAM" id="SSF46689">
    <property type="entry name" value="Homeodomain-like"/>
    <property type="match status" value="1"/>
</dbReference>
<keyword evidence="1" id="KW-0805">Transcription regulation</keyword>
<organism evidence="6 7">
    <name type="scientific">Streptomyces qinzhouensis</name>
    <dbReference type="NCBI Taxonomy" id="2599401"/>
    <lineage>
        <taxon>Bacteria</taxon>
        <taxon>Bacillati</taxon>
        <taxon>Actinomycetota</taxon>
        <taxon>Actinomycetes</taxon>
        <taxon>Kitasatosporales</taxon>
        <taxon>Streptomycetaceae</taxon>
        <taxon>Streptomyces</taxon>
    </lineage>
</organism>
<dbReference type="PROSITE" id="PS50977">
    <property type="entry name" value="HTH_TETR_2"/>
    <property type="match status" value="1"/>
</dbReference>
<dbReference type="Pfam" id="PF00440">
    <property type="entry name" value="TetR_N"/>
    <property type="match status" value="1"/>
</dbReference>
<dbReference type="InterPro" id="IPR001647">
    <property type="entry name" value="HTH_TetR"/>
</dbReference>
<dbReference type="Pfam" id="PF21935">
    <property type="entry name" value="TetR_C_45"/>
    <property type="match status" value="1"/>
</dbReference>
<accession>A0A5B8IEZ2</accession>
<dbReference type="EMBL" id="CP042266">
    <property type="protein sequence ID" value="QDY76642.1"/>
    <property type="molecule type" value="Genomic_DNA"/>
</dbReference>
<dbReference type="SUPFAM" id="SSF48498">
    <property type="entry name" value="Tetracyclin repressor-like, C-terminal domain"/>
    <property type="match status" value="1"/>
</dbReference>
<dbReference type="Proteomes" id="UP000320580">
    <property type="component" value="Chromosome"/>
</dbReference>
<dbReference type="GO" id="GO:0003677">
    <property type="term" value="F:DNA binding"/>
    <property type="evidence" value="ECO:0007669"/>
    <property type="project" value="UniProtKB-UniRule"/>
</dbReference>
<sequence>MAQQERAIRTRQKIIVEAAKVFDEVGYEATKITDILERAGLTKGALYFHFESKRELAQAVLDAQADVLPEIAPHELKLQEAIDGAQVLSRLLQPKTGDPIFQGSVRLTVDAGSAKDGLDRRVPMRAWNEINQIKFREAQMNGELLPHLDIEAVSWMMTATFTGTQVMSSIMTNRQDMPERMADLHRMLLASIAVPGVLARLDFSPERGRRLYEQAVKGAARGALSGGAAG</sequence>
<feature type="domain" description="HTH tetR-type" evidence="5">
    <location>
        <begin position="8"/>
        <end position="68"/>
    </location>
</feature>
<dbReference type="InterPro" id="IPR047923">
    <property type="entry name" value="ArpA-like"/>
</dbReference>
<evidence type="ECO:0000313" key="6">
    <source>
        <dbReference type="EMBL" id="QDY76642.1"/>
    </source>
</evidence>
<dbReference type="OrthoDB" id="3237195at2"/>
<dbReference type="KEGG" id="sqz:FQU76_08965"/>
<dbReference type="Gene3D" id="1.10.357.10">
    <property type="entry name" value="Tetracycline Repressor, domain 2"/>
    <property type="match status" value="1"/>
</dbReference>
<dbReference type="InterPro" id="IPR036271">
    <property type="entry name" value="Tet_transcr_reg_TetR-rel_C_sf"/>
</dbReference>
<evidence type="ECO:0000256" key="3">
    <source>
        <dbReference type="ARBA" id="ARBA00023163"/>
    </source>
</evidence>
<dbReference type="PANTHER" id="PTHR47506:SF3">
    <property type="entry name" value="HTH-TYPE TRANSCRIPTIONAL REGULATOR LMRA"/>
    <property type="match status" value="1"/>
</dbReference>
<dbReference type="InterPro" id="IPR054126">
    <property type="entry name" value="CprB_TetR_C"/>
</dbReference>
<evidence type="ECO:0000256" key="4">
    <source>
        <dbReference type="PROSITE-ProRule" id="PRU00335"/>
    </source>
</evidence>
<dbReference type="RefSeq" id="WP_146479938.1">
    <property type="nucleotide sequence ID" value="NZ_CP042266.1"/>
</dbReference>
<name>A0A5B8IEZ2_9ACTN</name>
<keyword evidence="7" id="KW-1185">Reference proteome</keyword>
<evidence type="ECO:0000256" key="2">
    <source>
        <dbReference type="ARBA" id="ARBA00023125"/>
    </source>
</evidence>
<evidence type="ECO:0000259" key="5">
    <source>
        <dbReference type="PROSITE" id="PS50977"/>
    </source>
</evidence>
<evidence type="ECO:0000256" key="1">
    <source>
        <dbReference type="ARBA" id="ARBA00023015"/>
    </source>
</evidence>
<dbReference type="PRINTS" id="PR00455">
    <property type="entry name" value="HTHTETR"/>
</dbReference>
<feature type="DNA-binding region" description="H-T-H motif" evidence="4">
    <location>
        <begin position="31"/>
        <end position="50"/>
    </location>
</feature>
<protein>
    <submittedName>
        <fullName evidence="6">TetR/AcrR family transcriptional regulator</fullName>
    </submittedName>
</protein>
<reference evidence="6 7" key="1">
    <citation type="submission" date="2019-07" db="EMBL/GenBank/DDBJ databases">
        <authorList>
            <person name="Zhu P."/>
        </authorList>
    </citation>
    <scope>NUCLEOTIDE SEQUENCE [LARGE SCALE GENOMIC DNA]</scope>
    <source>
        <strain evidence="6 7">SSL-25</strain>
    </source>
</reference>
<keyword evidence="3" id="KW-0804">Transcription</keyword>
<keyword evidence="2 4" id="KW-0238">DNA-binding</keyword>
<gene>
    <name evidence="6" type="ORF">FQU76_08965</name>
</gene>
<proteinExistence type="predicted"/>
<dbReference type="PANTHER" id="PTHR47506">
    <property type="entry name" value="TRANSCRIPTIONAL REGULATORY PROTEIN"/>
    <property type="match status" value="1"/>
</dbReference>
<dbReference type="InterPro" id="IPR009057">
    <property type="entry name" value="Homeodomain-like_sf"/>
</dbReference>
<dbReference type="AlphaFoldDB" id="A0A5B8IEZ2"/>